<reference evidence="3" key="2">
    <citation type="submission" date="2012-01" db="EMBL/GenBank/DDBJ databases">
        <title>Noncontiguous Finished sequence of chromosome of Saccharomonospora glauca K62.</title>
        <authorList>
            <consortium name="US DOE Joint Genome Institute"/>
            <person name="Lucas S."/>
            <person name="Han J."/>
            <person name="Lapidus A."/>
            <person name="Cheng J.-F."/>
            <person name="Goodwin L."/>
            <person name="Pitluck S."/>
            <person name="Peters L."/>
            <person name="Mikhailova N."/>
            <person name="Held B."/>
            <person name="Detter J.C."/>
            <person name="Han C."/>
            <person name="Tapia R."/>
            <person name="Land M."/>
            <person name="Hauser L."/>
            <person name="Kyrpides N."/>
            <person name="Ivanova N."/>
            <person name="Pagani I."/>
            <person name="Brambilla E.-M."/>
            <person name="Klenk H.-P."/>
            <person name="Woyke T."/>
        </authorList>
    </citation>
    <scope>NUCLEOTIDE SEQUENCE [LARGE SCALE GENOMIC DNA]</scope>
    <source>
        <strain evidence="3">K62</strain>
    </source>
</reference>
<reference evidence="2 3" key="1">
    <citation type="submission" date="2011-09" db="EMBL/GenBank/DDBJ databases">
        <authorList>
            <consortium name="US DOE Joint Genome Institute (JGI-PGF)"/>
            <person name="Lucas S."/>
            <person name="Han J."/>
            <person name="Lapidus A."/>
            <person name="Cheng J.-F."/>
            <person name="Goodwin L."/>
            <person name="Pitluck S."/>
            <person name="Peters L."/>
            <person name="Land M.L."/>
            <person name="Hauser L."/>
            <person name="Brambilla E."/>
            <person name="Klenk H.-P."/>
            <person name="Woyke T.J."/>
        </authorList>
    </citation>
    <scope>NUCLEOTIDE SEQUENCE [LARGE SCALE GENOMIC DNA]</scope>
    <source>
        <strain evidence="2 3">K62</strain>
    </source>
</reference>
<dbReference type="PANTHER" id="PTHR43682:SF1">
    <property type="entry name" value="LACTATE UTILIZATION PROTEIN C"/>
    <property type="match status" value="1"/>
</dbReference>
<dbReference type="SUPFAM" id="SSF100950">
    <property type="entry name" value="NagB/RpiA/CoA transferase-like"/>
    <property type="match status" value="1"/>
</dbReference>
<dbReference type="Pfam" id="PF02589">
    <property type="entry name" value="LUD_dom"/>
    <property type="match status" value="1"/>
</dbReference>
<evidence type="ECO:0000259" key="1">
    <source>
        <dbReference type="Pfam" id="PF02589"/>
    </source>
</evidence>
<keyword evidence="3" id="KW-1185">Reference proteome</keyword>
<dbReference type="STRING" id="928724.SacglDRAFT_04098"/>
<gene>
    <name evidence="2" type="ORF">SacglDRAFT_04098</name>
</gene>
<name>I1D7K9_9PSEU</name>
<proteinExistence type="predicted"/>
<feature type="domain" description="LUD" evidence="1">
    <location>
        <begin position="105"/>
        <end position="201"/>
    </location>
</feature>
<organism evidence="2 3">
    <name type="scientific">Saccharomonospora glauca K62</name>
    <dbReference type="NCBI Taxonomy" id="928724"/>
    <lineage>
        <taxon>Bacteria</taxon>
        <taxon>Bacillati</taxon>
        <taxon>Actinomycetota</taxon>
        <taxon>Actinomycetes</taxon>
        <taxon>Pseudonocardiales</taxon>
        <taxon>Pseudonocardiaceae</taxon>
        <taxon>Saccharomonospora</taxon>
    </lineage>
</organism>
<dbReference type="InterPro" id="IPR003741">
    <property type="entry name" value="LUD_dom"/>
</dbReference>
<dbReference type="PANTHER" id="PTHR43682">
    <property type="entry name" value="LACTATE UTILIZATION PROTEIN C"/>
    <property type="match status" value="1"/>
</dbReference>
<accession>I1D7K9</accession>
<dbReference type="InterPro" id="IPR024185">
    <property type="entry name" value="FTHF_cligase-like_sf"/>
</dbReference>
<dbReference type="HOGENOM" id="CLU_090664_0_0_11"/>
<protein>
    <recommendedName>
        <fullName evidence="1">LUD domain-containing protein</fullName>
    </recommendedName>
</protein>
<dbReference type="Proteomes" id="UP000005087">
    <property type="component" value="Chromosome"/>
</dbReference>
<dbReference type="Gene3D" id="3.40.50.10420">
    <property type="entry name" value="NagB/RpiA/CoA transferase-like"/>
    <property type="match status" value="1"/>
</dbReference>
<sequence length="203" mass="22309">MDSARSDILARIRAVPRRQPAPVPRDYDTARSVEDPVGLFVERVEDYRAVVRRVSEDELPQRIGDCLARRGVSNMVAPPDLPESWRWAGTRWSLDEPPLSLSEVDSADGVLTGAAVAIAETGTIVLDAGARQGRRMLTLVPDYHLCVVRADQIEVSVPEALRRLDPTRPLTFVSGPSATSDIELDRVEGVHGPRTLEVLVVDI</sequence>
<dbReference type="AlphaFoldDB" id="I1D7K9"/>
<dbReference type="InterPro" id="IPR037171">
    <property type="entry name" value="NagB/RpiA_transferase-like"/>
</dbReference>
<evidence type="ECO:0000313" key="2">
    <source>
        <dbReference type="EMBL" id="EIF00934.1"/>
    </source>
</evidence>
<dbReference type="eggNOG" id="COG1556">
    <property type="taxonomic scope" value="Bacteria"/>
</dbReference>
<evidence type="ECO:0000313" key="3">
    <source>
        <dbReference type="Proteomes" id="UP000005087"/>
    </source>
</evidence>
<dbReference type="RefSeq" id="WP_005466787.1">
    <property type="nucleotide sequence ID" value="NZ_CM001484.1"/>
</dbReference>
<dbReference type="OrthoDB" id="9794187at2"/>
<dbReference type="EMBL" id="CM001484">
    <property type="protein sequence ID" value="EIF00934.1"/>
    <property type="molecule type" value="Genomic_DNA"/>
</dbReference>